<dbReference type="PANTHER" id="PTHR33825">
    <property type="entry name" value="CHITINASE-LIKE PROTEIN"/>
    <property type="match status" value="1"/>
</dbReference>
<dbReference type="PANTHER" id="PTHR33825:SF14">
    <property type="entry name" value="CHITINASE-LIKE PROTEIN"/>
    <property type="match status" value="1"/>
</dbReference>
<evidence type="ECO:0000313" key="2">
    <source>
        <dbReference type="EMBL" id="MBW91320.1"/>
    </source>
</evidence>
<dbReference type="EMBL" id="GGEC01010837">
    <property type="protein sequence ID" value="MBW91320.1"/>
    <property type="molecule type" value="Transcribed_RNA"/>
</dbReference>
<evidence type="ECO:0000256" key="1">
    <source>
        <dbReference type="SAM" id="Phobius"/>
    </source>
</evidence>
<protein>
    <submittedName>
        <fullName evidence="2">Uncharacterized protein LOC105647794 isoform X2</fullName>
    </submittedName>
</protein>
<dbReference type="AlphaFoldDB" id="A0A2P2JCW3"/>
<keyword evidence="1" id="KW-1133">Transmembrane helix</keyword>
<proteinExistence type="predicted"/>
<keyword evidence="1" id="KW-0472">Membrane</keyword>
<sequence length="280" mass="29748">MKSNLLTANSLGNFSATTPRNNPIPFLFRPTSSSSNLSLSLTHQSSRSSLFVPICCSRPTKESKPIAEISSISNLEVGEGIGGEEPARNLTVQVGNPVVPLYFQSWTKLSLSDQAFLLLTFIACTTSIAFTSLVVTAIPTLYTMGRAATSLSKLADVAREELPSTMAAIRLSGMEISDLTLELSDLSQEIADGVNKSAQAVQAAEAGVRQIGSLAHQHTISMIEERASLPTISLQPVVAGAAKKTSHAVGQATKSFLNLISRGEFRPENELGGGIDRVEM</sequence>
<feature type="transmembrane region" description="Helical" evidence="1">
    <location>
        <begin position="115"/>
        <end position="142"/>
    </location>
</feature>
<name>A0A2P2JCW3_RHIMU</name>
<organism evidence="2">
    <name type="scientific">Rhizophora mucronata</name>
    <name type="common">Asiatic mangrove</name>
    <dbReference type="NCBI Taxonomy" id="61149"/>
    <lineage>
        <taxon>Eukaryota</taxon>
        <taxon>Viridiplantae</taxon>
        <taxon>Streptophyta</taxon>
        <taxon>Embryophyta</taxon>
        <taxon>Tracheophyta</taxon>
        <taxon>Spermatophyta</taxon>
        <taxon>Magnoliopsida</taxon>
        <taxon>eudicotyledons</taxon>
        <taxon>Gunneridae</taxon>
        <taxon>Pentapetalae</taxon>
        <taxon>rosids</taxon>
        <taxon>fabids</taxon>
        <taxon>Malpighiales</taxon>
        <taxon>Rhizophoraceae</taxon>
        <taxon>Rhizophora</taxon>
    </lineage>
</organism>
<keyword evidence="1" id="KW-0812">Transmembrane</keyword>
<accession>A0A2P2JCW3</accession>
<reference evidence="2" key="1">
    <citation type="submission" date="2018-02" db="EMBL/GenBank/DDBJ databases">
        <title>Rhizophora mucronata_Transcriptome.</title>
        <authorList>
            <person name="Meera S.P."/>
            <person name="Sreeshan A."/>
            <person name="Augustine A."/>
        </authorList>
    </citation>
    <scope>NUCLEOTIDE SEQUENCE</scope>
    <source>
        <tissue evidence="2">Leaf</tissue>
    </source>
</reference>